<dbReference type="GO" id="GO:0046872">
    <property type="term" value="F:metal ion binding"/>
    <property type="evidence" value="ECO:0007669"/>
    <property type="project" value="UniProtKB-KW"/>
</dbReference>
<evidence type="ECO:0000256" key="7">
    <source>
        <dbReference type="PIRSR" id="PIRSR604809-3"/>
    </source>
</evidence>
<keyword evidence="7" id="KW-0460">Magnesium</keyword>
<feature type="binding site" evidence="5">
    <location>
        <position position="340"/>
    </location>
    <ligand>
        <name>L-glutamate</name>
        <dbReference type="ChEBI" id="CHEBI:29985"/>
    </ligand>
</feature>
<dbReference type="GO" id="GO:0019740">
    <property type="term" value="P:nitrogen utilization"/>
    <property type="evidence" value="ECO:0007669"/>
    <property type="project" value="TreeGrafter"/>
</dbReference>
<feature type="binding site" evidence="6">
    <location>
        <position position="340"/>
    </location>
    <ligand>
        <name>ATP</name>
        <dbReference type="ChEBI" id="CHEBI:30616"/>
    </ligand>
</feature>
<dbReference type="InterPro" id="IPR008147">
    <property type="entry name" value="Gln_synt_N"/>
</dbReference>
<dbReference type="Pfam" id="PF00120">
    <property type="entry name" value="Gln-synt_C"/>
    <property type="match status" value="1"/>
</dbReference>
<dbReference type="Pfam" id="PF03951">
    <property type="entry name" value="Gln-synt_N"/>
    <property type="match status" value="1"/>
</dbReference>
<evidence type="ECO:0000256" key="6">
    <source>
        <dbReference type="PIRSR" id="PIRSR604809-2"/>
    </source>
</evidence>
<dbReference type="InterPro" id="IPR014746">
    <property type="entry name" value="Gln_synth/guanido_kin_cat_dom"/>
</dbReference>
<keyword evidence="4 6" id="KW-0067">ATP-binding</keyword>
<dbReference type="PANTHER" id="PTHR43407">
    <property type="entry name" value="GLUTAMINE SYNTHETASE"/>
    <property type="match status" value="1"/>
</dbReference>
<dbReference type="GO" id="GO:0005737">
    <property type="term" value="C:cytoplasm"/>
    <property type="evidence" value="ECO:0007669"/>
    <property type="project" value="TreeGrafter"/>
</dbReference>
<dbReference type="SMART" id="SM01230">
    <property type="entry name" value="Gln-synt_C"/>
    <property type="match status" value="1"/>
</dbReference>
<comment type="similarity">
    <text evidence="1 8 9">Belongs to the glutamine synthetase family.</text>
</comment>
<reference evidence="12 13" key="1">
    <citation type="journal article" date="2018" name="ISME J.">
        <title>A methanotrophic archaeon couples anaerobic oxidation of methane to Fe(III) reduction.</title>
        <authorList>
            <person name="Cai C."/>
            <person name="Leu A.O."/>
            <person name="Xie G.J."/>
            <person name="Guo J."/>
            <person name="Feng Y."/>
            <person name="Zhao J.X."/>
            <person name="Tyson G.W."/>
            <person name="Yuan Z."/>
            <person name="Hu S."/>
        </authorList>
    </citation>
    <scope>NUCLEOTIDE SEQUENCE [LARGE SCALE GENOMIC DNA]</scope>
    <source>
        <strain evidence="12">FeB_12</strain>
    </source>
</reference>
<feature type="binding site" evidence="7">
    <location>
        <position position="220"/>
    </location>
    <ligand>
        <name>Mg(2+)</name>
        <dbReference type="ChEBI" id="CHEBI:18420"/>
        <label>1</label>
    </ligand>
</feature>
<comment type="cofactor">
    <cofactor evidence="7">
        <name>Mg(2+)</name>
        <dbReference type="ChEBI" id="CHEBI:18420"/>
    </cofactor>
    <text evidence="7">Binds 2 Mg(2+) ions per subunit.</text>
</comment>
<name>A0A855X4D3_9BACT</name>
<feature type="domain" description="GS beta-grasp" evidence="10">
    <location>
        <begin position="13"/>
        <end position="97"/>
    </location>
</feature>
<evidence type="ECO:0000256" key="8">
    <source>
        <dbReference type="PROSITE-ProRule" id="PRU01330"/>
    </source>
</evidence>
<dbReference type="GO" id="GO:0016020">
    <property type="term" value="C:membrane"/>
    <property type="evidence" value="ECO:0007669"/>
    <property type="project" value="TreeGrafter"/>
</dbReference>
<gene>
    <name evidence="12" type="primary">glnA</name>
    <name evidence="12" type="ORF">C3F09_05295</name>
</gene>
<dbReference type="InterPro" id="IPR008146">
    <property type="entry name" value="Gln_synth_cat_dom"/>
</dbReference>
<dbReference type="InterPro" id="IPR004809">
    <property type="entry name" value="Gln_synth_I"/>
</dbReference>
<dbReference type="SUPFAM" id="SSF55931">
    <property type="entry name" value="Glutamine synthetase/guanido kinase"/>
    <property type="match status" value="1"/>
</dbReference>
<dbReference type="Gene3D" id="3.10.20.70">
    <property type="entry name" value="Glutamine synthetase, N-terminal domain"/>
    <property type="match status" value="1"/>
</dbReference>
<evidence type="ECO:0000256" key="5">
    <source>
        <dbReference type="PIRSR" id="PIRSR604809-1"/>
    </source>
</evidence>
<sequence length="470" mass="52683">MKLDKLDKLVKERQVEYIDLKFSDLLGYWHHITLPVSSLTDQLFETGVGVDGSSMAGFSSIERGDMIMIPDPETAFIDPFFERPTLSMIGDIMDAGEKIVPYSRNPRRVTEDAEAYLSKTVKGAQMIVGPEFEFYIFDKVRFFQGPEAAYYYIDCAEAAWQASGDAEGLGYKIPYKKGYHAAPPHDRRSNLRSEISSLLAAVGVGLKYHHHEVGGAGQHEIEVAFAPLGKMADQSMMIKYMIKNHCFRSGQSVTFMPKPLFGEPGSGLHVHQYLADDKGSIFYDKKGIANMSRIGLHYMGGLLKHVDSILAFTNPSTNSFKRLVPGFEAPVAGTYSTGNRTACIRIPGYQRNAKTYRMEFRPPDGTMNPYLAYSAMLMAGLDGIKKKIDPGHPLDKNLDLLSPAEQSHIHYLPTSLGRALDALERDHDYLLAGGVFTEDLLENWIRIKRAEIAEVQVRPTPHEFEMYYDL</sequence>
<feature type="binding site" evidence="7">
    <location>
        <position position="131"/>
    </location>
    <ligand>
        <name>Mg(2+)</name>
        <dbReference type="ChEBI" id="CHEBI:18420"/>
        <label>1</label>
    </ligand>
</feature>
<dbReference type="GO" id="GO:0005524">
    <property type="term" value="F:ATP binding"/>
    <property type="evidence" value="ECO:0007669"/>
    <property type="project" value="UniProtKB-KW"/>
</dbReference>
<dbReference type="PROSITE" id="PS51986">
    <property type="entry name" value="GS_BETA_GRASP"/>
    <property type="match status" value="1"/>
</dbReference>
<evidence type="ECO:0000259" key="10">
    <source>
        <dbReference type="PROSITE" id="PS51986"/>
    </source>
</evidence>
<keyword evidence="7" id="KW-0479">Metal-binding</keyword>
<feature type="binding site" evidence="5">
    <location>
        <position position="361"/>
    </location>
    <ligand>
        <name>L-glutamate</name>
        <dbReference type="ChEBI" id="CHEBI:29985"/>
    </ligand>
</feature>
<dbReference type="PANTHER" id="PTHR43407:SF1">
    <property type="entry name" value="LENGSIN"/>
    <property type="match status" value="1"/>
</dbReference>
<evidence type="ECO:0000313" key="12">
    <source>
        <dbReference type="EMBL" id="PWB73451.1"/>
    </source>
</evidence>
<dbReference type="Gene3D" id="3.30.590.10">
    <property type="entry name" value="Glutamine synthetase/guanido kinase, catalytic domain"/>
    <property type="match status" value="1"/>
</dbReference>
<evidence type="ECO:0000256" key="1">
    <source>
        <dbReference type="ARBA" id="ARBA00009897"/>
    </source>
</evidence>
<evidence type="ECO:0000256" key="9">
    <source>
        <dbReference type="RuleBase" id="RU000384"/>
    </source>
</evidence>
<dbReference type="Proteomes" id="UP000250918">
    <property type="component" value="Unassembled WGS sequence"/>
</dbReference>
<feature type="binding site" evidence="7">
    <location>
        <position position="212"/>
    </location>
    <ligand>
        <name>Mg(2+)</name>
        <dbReference type="ChEBI" id="CHEBI:18420"/>
        <label>1</label>
    </ligand>
</feature>
<feature type="binding site" evidence="7">
    <location>
        <position position="359"/>
    </location>
    <ligand>
        <name>Mg(2+)</name>
        <dbReference type="ChEBI" id="CHEBI:18420"/>
        <label>1</label>
    </ligand>
</feature>
<feature type="domain" description="GS catalytic" evidence="11">
    <location>
        <begin position="106"/>
        <end position="470"/>
    </location>
</feature>
<keyword evidence="2 12" id="KW-0436">Ligase</keyword>
<comment type="caution">
    <text evidence="12">The sequence shown here is derived from an EMBL/GenBank/DDBJ whole genome shotgun (WGS) entry which is preliminary data.</text>
</comment>
<evidence type="ECO:0000313" key="13">
    <source>
        <dbReference type="Proteomes" id="UP000250918"/>
    </source>
</evidence>
<feature type="binding site" evidence="5">
    <location>
        <position position="328"/>
    </location>
    <ligand>
        <name>L-glutamate</name>
        <dbReference type="ChEBI" id="CHEBI:29985"/>
    </ligand>
</feature>
<dbReference type="NCBIfam" id="TIGR00653">
    <property type="entry name" value="GlnA"/>
    <property type="match status" value="1"/>
</dbReference>
<dbReference type="EMBL" id="PQAP01000054">
    <property type="protein sequence ID" value="PWB73451.1"/>
    <property type="molecule type" value="Genomic_DNA"/>
</dbReference>
<feature type="binding site" evidence="6">
    <location>
        <position position="354"/>
    </location>
    <ligand>
        <name>ATP</name>
        <dbReference type="ChEBI" id="CHEBI:30616"/>
    </ligand>
</feature>
<protein>
    <submittedName>
        <fullName evidence="12">Type I glutamate--ammonia ligase</fullName>
    </submittedName>
</protein>
<keyword evidence="3 6" id="KW-0547">Nucleotide-binding</keyword>
<proteinExistence type="inferred from homology"/>
<evidence type="ECO:0000259" key="11">
    <source>
        <dbReference type="PROSITE" id="PS51987"/>
    </source>
</evidence>
<dbReference type="PROSITE" id="PS51987">
    <property type="entry name" value="GS_CATALYTIC"/>
    <property type="match status" value="1"/>
</dbReference>
<feature type="binding site" evidence="5">
    <location>
        <position position="322"/>
    </location>
    <ligand>
        <name>L-glutamate</name>
        <dbReference type="ChEBI" id="CHEBI:29985"/>
    </ligand>
</feature>
<dbReference type="AlphaFoldDB" id="A0A855X4D3"/>
<dbReference type="GO" id="GO:0006542">
    <property type="term" value="P:glutamine biosynthetic process"/>
    <property type="evidence" value="ECO:0007669"/>
    <property type="project" value="InterPro"/>
</dbReference>
<organism evidence="12 13">
    <name type="scientific">candidate division GN15 bacterium</name>
    <dbReference type="NCBI Taxonomy" id="2072418"/>
    <lineage>
        <taxon>Bacteria</taxon>
        <taxon>candidate division GN15</taxon>
    </lineage>
</organism>
<accession>A0A855X4D3</accession>
<feature type="binding site" evidence="7">
    <location>
        <position position="269"/>
    </location>
    <ligand>
        <name>Mg(2+)</name>
        <dbReference type="ChEBI" id="CHEBI:18420"/>
        <label>1</label>
    </ligand>
</feature>
<feature type="binding site" evidence="7">
    <location>
        <position position="133"/>
    </location>
    <ligand>
        <name>Mg(2+)</name>
        <dbReference type="ChEBI" id="CHEBI:18420"/>
        <label>1</label>
    </ligand>
</feature>
<dbReference type="SUPFAM" id="SSF54368">
    <property type="entry name" value="Glutamine synthetase, N-terminal domain"/>
    <property type="match status" value="1"/>
</dbReference>
<evidence type="ECO:0000256" key="2">
    <source>
        <dbReference type="ARBA" id="ARBA00022598"/>
    </source>
</evidence>
<dbReference type="GO" id="GO:0004356">
    <property type="term" value="F:glutamine synthetase activity"/>
    <property type="evidence" value="ECO:0007669"/>
    <property type="project" value="InterPro"/>
</dbReference>
<evidence type="ECO:0000256" key="4">
    <source>
        <dbReference type="ARBA" id="ARBA00022840"/>
    </source>
</evidence>
<evidence type="ECO:0000256" key="3">
    <source>
        <dbReference type="ARBA" id="ARBA00022741"/>
    </source>
</evidence>
<dbReference type="InterPro" id="IPR036651">
    <property type="entry name" value="Gln_synt_N_sf"/>
</dbReference>